<dbReference type="RefSeq" id="WP_163053218.1">
    <property type="nucleotide sequence ID" value="NZ_JAAGLI010000093.1"/>
</dbReference>
<reference evidence="2 3" key="1">
    <citation type="submission" date="2020-01" db="EMBL/GenBank/DDBJ databases">
        <title>Insect and environment-associated Actinomycetes.</title>
        <authorList>
            <person name="Currrie C."/>
            <person name="Chevrette M."/>
            <person name="Carlson C."/>
            <person name="Stubbendieck R."/>
            <person name="Wendt-Pienkowski E."/>
        </authorList>
    </citation>
    <scope>NUCLEOTIDE SEQUENCE [LARGE SCALE GENOMIC DNA]</scope>
    <source>
        <strain evidence="2 3">SID10258</strain>
    </source>
</reference>
<dbReference type="Proteomes" id="UP000475532">
    <property type="component" value="Unassembled WGS sequence"/>
</dbReference>
<name>A0A6L9QCZ8_9ACTN</name>
<comment type="caution">
    <text evidence="2">The sequence shown here is derived from an EMBL/GenBank/DDBJ whole genome shotgun (WGS) entry which is preliminary data.</text>
</comment>
<proteinExistence type="predicted"/>
<organism evidence="2 3">
    <name type="scientific">Actinomadura bangladeshensis</name>
    <dbReference type="NCBI Taxonomy" id="453573"/>
    <lineage>
        <taxon>Bacteria</taxon>
        <taxon>Bacillati</taxon>
        <taxon>Actinomycetota</taxon>
        <taxon>Actinomycetes</taxon>
        <taxon>Streptosporangiales</taxon>
        <taxon>Thermomonosporaceae</taxon>
        <taxon>Actinomadura</taxon>
    </lineage>
</organism>
<evidence type="ECO:0000313" key="3">
    <source>
        <dbReference type="Proteomes" id="UP000475532"/>
    </source>
</evidence>
<evidence type="ECO:0000313" key="2">
    <source>
        <dbReference type="EMBL" id="NEA22553.1"/>
    </source>
</evidence>
<sequence length="286" mass="31406">MAEPVDLDAVAQLLTGLPRGPWHVEYFGDEGYPQRVCNDAAIVVADTHQGGTGLRPTPEFIAAARTLVPRMADEIAALRAEVARLRAGEADDPGHENTEPTPAQWIRRWNDLPPERRLQVAAAREQNARTAYDCFLRNHEGQIAELRGRVEELQQPVRDAALAALDTMRAGHHAATDRALNQLRAQHGMAGITTALMHWCDAALDRMPIQDGPVRLSWVDTETGRIQDTDAGVPITERWACRLLTARANDDRDMFLDLIKAVPDEAIGAHVGAMVQMAACIIQEAA</sequence>
<dbReference type="AlphaFoldDB" id="A0A6L9QCZ8"/>
<dbReference type="EMBL" id="JAAGLI010000213">
    <property type="protein sequence ID" value="NEA22553.1"/>
    <property type="molecule type" value="Genomic_DNA"/>
</dbReference>
<dbReference type="EMBL" id="JAAGLI010000093">
    <property type="protein sequence ID" value="NEA21593.1"/>
    <property type="molecule type" value="Genomic_DNA"/>
</dbReference>
<protein>
    <submittedName>
        <fullName evidence="2">Uncharacterized protein</fullName>
    </submittedName>
</protein>
<evidence type="ECO:0000313" key="1">
    <source>
        <dbReference type="EMBL" id="NEA21593.1"/>
    </source>
</evidence>
<gene>
    <name evidence="1" type="ORF">G3I70_03635</name>
    <name evidence="2" type="ORF">G3I70_08625</name>
</gene>
<accession>A0A6L9QCZ8</accession>